<comment type="caution">
    <text evidence="1">The sequence shown here is derived from an EMBL/GenBank/DDBJ whole genome shotgun (WGS) entry which is preliminary data.</text>
</comment>
<name>G2G5Q8_9ACTN</name>
<dbReference type="EMBL" id="AGBF01000006">
    <property type="protein sequence ID" value="EGX61225.1"/>
    <property type="molecule type" value="Genomic_DNA"/>
</dbReference>
<dbReference type="RefSeq" id="WP_007491680.1">
    <property type="nucleotide sequence ID" value="NZ_AGBF01000006.1"/>
</dbReference>
<dbReference type="AlphaFoldDB" id="G2G5Q8"/>
<keyword evidence="2" id="KW-1185">Reference proteome</keyword>
<protein>
    <submittedName>
        <fullName evidence="1">Uncharacterized protein</fullName>
    </submittedName>
</protein>
<evidence type="ECO:0000313" key="2">
    <source>
        <dbReference type="Proteomes" id="UP000004217"/>
    </source>
</evidence>
<dbReference type="OrthoDB" id="4276724at2"/>
<sequence>MARPIVRRGVALGFGALWWWAVLRLAVVPDAGVLEAAVAAGGWGLGLLPVHAVSKERAAGAVDGRRWAAAWRAGSAGRGGGEAGPDG</sequence>
<reference evidence="1 2" key="1">
    <citation type="submission" date="2011-08" db="EMBL/GenBank/DDBJ databases">
        <authorList>
            <person name="Lin Y."/>
            <person name="Hao X."/>
            <person name="Johnstone L."/>
            <person name="Miller S.J."/>
            <person name="Wei G."/>
            <person name="Rensing C."/>
        </authorList>
    </citation>
    <scope>NUCLEOTIDE SEQUENCE [LARGE SCALE GENOMIC DNA]</scope>
    <source>
        <strain evidence="1 2">K42</strain>
    </source>
</reference>
<organism evidence="1 2">
    <name type="scientific">Streptomyces zinciresistens K42</name>
    <dbReference type="NCBI Taxonomy" id="700597"/>
    <lineage>
        <taxon>Bacteria</taxon>
        <taxon>Bacillati</taxon>
        <taxon>Actinomycetota</taxon>
        <taxon>Actinomycetes</taxon>
        <taxon>Kitasatosporales</taxon>
        <taxon>Streptomycetaceae</taxon>
        <taxon>Streptomyces</taxon>
    </lineage>
</organism>
<proteinExistence type="predicted"/>
<dbReference type="Proteomes" id="UP000004217">
    <property type="component" value="Unassembled WGS sequence"/>
</dbReference>
<gene>
    <name evidence="1" type="ORF">SZN_04059</name>
</gene>
<dbReference type="PATRIC" id="fig|700597.3.peg.789"/>
<accession>G2G5Q8</accession>
<evidence type="ECO:0000313" key="1">
    <source>
        <dbReference type="EMBL" id="EGX61225.1"/>
    </source>
</evidence>